<keyword evidence="10" id="KW-1185">Reference proteome</keyword>
<evidence type="ECO:0000256" key="4">
    <source>
        <dbReference type="ARBA" id="ARBA00022490"/>
    </source>
</evidence>
<evidence type="ECO:0000256" key="1">
    <source>
        <dbReference type="ARBA" id="ARBA00002986"/>
    </source>
</evidence>
<keyword evidence="5 7" id="KW-0648">Protein biosynthesis</keyword>
<dbReference type="NCBIfam" id="NF001859">
    <property type="entry name" value="PRK00591.1"/>
    <property type="match status" value="1"/>
</dbReference>
<evidence type="ECO:0000256" key="3">
    <source>
        <dbReference type="ARBA" id="ARBA00022481"/>
    </source>
</evidence>
<comment type="subcellular location">
    <subcellularLocation>
        <location evidence="7">Cytoplasm</location>
    </subcellularLocation>
</comment>
<sequence length="416" mass="45641">MPPVLHWQAEDSGLRWPCGSFPEALRQEGRLATFQGPTATAVGPLSLNKPRIDQEDVVLDAVAPMIEEYHQLEKDLADPSIHNDQARARKAGRRYAELGRVVAAVEEFQRLTDDLEAAKELADEDESFAAEAEELEVALGESRERLVKILAPRDPDDACDVIVEIKAGEGGDESALFAGDLARMYMRYAEHKGWTVTELSATHTELGGYKELTLAVRAKGNPAPEDGVWAHLKYEGGVHRVQRVPVTESQGRIHTSAAGVMVMPEVEVDEEIEIDQNDLRIDVYRSSGPGGQSVNTTDSAVRITHIPTGIVVSMQNEKSQLQNKEAALRVLKSRMIAEAKAQREAEASAARLSQVRTVDRSERIRTYNFPENRIADHRTGFKAYNLDQVLAGALDPVIHSAIEADEAARLASAGGK</sequence>
<dbReference type="PANTHER" id="PTHR43804:SF7">
    <property type="entry name" value="LD18447P"/>
    <property type="match status" value="1"/>
</dbReference>
<dbReference type="SMART" id="SM00937">
    <property type="entry name" value="PCRF"/>
    <property type="match status" value="1"/>
</dbReference>
<dbReference type="PROSITE" id="PS00745">
    <property type="entry name" value="RF_PROK_I"/>
    <property type="match status" value="1"/>
</dbReference>
<dbReference type="Proteomes" id="UP000470875">
    <property type="component" value="Unassembled WGS sequence"/>
</dbReference>
<organism evidence="9 10">
    <name type="scientific">Scrofimicrobium canadense</name>
    <dbReference type="NCBI Taxonomy" id="2652290"/>
    <lineage>
        <taxon>Bacteria</taxon>
        <taxon>Bacillati</taxon>
        <taxon>Actinomycetota</taxon>
        <taxon>Actinomycetes</taxon>
        <taxon>Actinomycetales</taxon>
        <taxon>Actinomycetaceae</taxon>
        <taxon>Scrofimicrobium</taxon>
    </lineage>
</organism>
<feature type="domain" description="Prokaryotic-type class I peptide chain release factors" evidence="8">
    <location>
        <begin position="285"/>
        <end position="301"/>
    </location>
</feature>
<dbReference type="InterPro" id="IPR004373">
    <property type="entry name" value="RF-1"/>
</dbReference>
<evidence type="ECO:0000256" key="7">
    <source>
        <dbReference type="HAMAP-Rule" id="MF_00093"/>
    </source>
</evidence>
<dbReference type="Gene3D" id="6.10.140.1950">
    <property type="match status" value="1"/>
</dbReference>
<dbReference type="GO" id="GO:0016149">
    <property type="term" value="F:translation release factor activity, codon specific"/>
    <property type="evidence" value="ECO:0007669"/>
    <property type="project" value="UniProtKB-UniRule"/>
</dbReference>
<comment type="function">
    <text evidence="1 7">Peptide chain release factor 1 directs the termination of translation in response to the peptide chain termination codons UAG and UAA.</text>
</comment>
<gene>
    <name evidence="7 9" type="primary">prfA</name>
    <name evidence="9" type="ORF">FYJ24_08085</name>
</gene>
<dbReference type="InterPro" id="IPR000352">
    <property type="entry name" value="Pep_chain_release_fac_I"/>
</dbReference>
<dbReference type="InterPro" id="IPR005139">
    <property type="entry name" value="PCRF"/>
</dbReference>
<dbReference type="NCBIfam" id="TIGR00019">
    <property type="entry name" value="prfA"/>
    <property type="match status" value="1"/>
</dbReference>
<protein>
    <recommendedName>
        <fullName evidence="6 7">Peptide chain release factor 1</fullName>
        <shortName evidence="7">RF-1</shortName>
    </recommendedName>
</protein>
<comment type="PTM">
    <text evidence="7">Methylated by PrmC. Methylation increases the termination efficiency of RF1.</text>
</comment>
<dbReference type="InterPro" id="IPR045853">
    <property type="entry name" value="Pep_chain_release_fac_I_sf"/>
</dbReference>
<dbReference type="FunFam" id="3.30.160.20:FF:000004">
    <property type="entry name" value="Peptide chain release factor 1"/>
    <property type="match status" value="1"/>
</dbReference>
<dbReference type="HAMAP" id="MF_00093">
    <property type="entry name" value="Rel_fac_1"/>
    <property type="match status" value="1"/>
</dbReference>
<evidence type="ECO:0000256" key="6">
    <source>
        <dbReference type="ARBA" id="ARBA00050039"/>
    </source>
</evidence>
<dbReference type="AlphaFoldDB" id="A0A6N7W5P9"/>
<evidence type="ECO:0000256" key="5">
    <source>
        <dbReference type="ARBA" id="ARBA00022917"/>
    </source>
</evidence>
<evidence type="ECO:0000313" key="10">
    <source>
        <dbReference type="Proteomes" id="UP000470875"/>
    </source>
</evidence>
<accession>A0A6N7W5P9</accession>
<proteinExistence type="inferred from homology"/>
<evidence type="ECO:0000259" key="8">
    <source>
        <dbReference type="PROSITE" id="PS00745"/>
    </source>
</evidence>
<dbReference type="Pfam" id="PF03462">
    <property type="entry name" value="PCRF"/>
    <property type="match status" value="1"/>
</dbReference>
<dbReference type="EMBL" id="VULO01000009">
    <property type="protein sequence ID" value="MSS84721.1"/>
    <property type="molecule type" value="Genomic_DNA"/>
</dbReference>
<dbReference type="GO" id="GO:0005737">
    <property type="term" value="C:cytoplasm"/>
    <property type="evidence" value="ECO:0007669"/>
    <property type="project" value="UniProtKB-SubCell"/>
</dbReference>
<feature type="modified residue" description="N5-methylglutamine" evidence="7">
    <location>
        <position position="292"/>
    </location>
</feature>
<reference evidence="9 10" key="1">
    <citation type="submission" date="2019-08" db="EMBL/GenBank/DDBJ databases">
        <title>In-depth cultivation of the pig gut microbiome towards novel bacterial diversity and tailored functional studies.</title>
        <authorList>
            <person name="Wylensek D."/>
            <person name="Hitch T.C.A."/>
            <person name="Clavel T."/>
        </authorList>
    </citation>
    <scope>NUCLEOTIDE SEQUENCE [LARGE SCALE GENOMIC DNA]</scope>
    <source>
        <strain evidence="9 10">WB03_NA08</strain>
    </source>
</reference>
<dbReference type="SUPFAM" id="SSF75620">
    <property type="entry name" value="Release factor"/>
    <property type="match status" value="1"/>
</dbReference>
<keyword evidence="3 7" id="KW-0488">Methylation</keyword>
<comment type="similarity">
    <text evidence="2 7">Belongs to the prokaryotic/mitochondrial release factor family.</text>
</comment>
<keyword evidence="4 7" id="KW-0963">Cytoplasm</keyword>
<name>A0A6N7W5P9_9ACTO</name>
<dbReference type="PANTHER" id="PTHR43804">
    <property type="entry name" value="LD18447P"/>
    <property type="match status" value="1"/>
</dbReference>
<dbReference type="Gene3D" id="3.30.70.1660">
    <property type="match status" value="1"/>
</dbReference>
<dbReference type="InterPro" id="IPR050057">
    <property type="entry name" value="Prokaryotic/Mito_RF"/>
</dbReference>
<evidence type="ECO:0000313" key="9">
    <source>
        <dbReference type="EMBL" id="MSS84721.1"/>
    </source>
</evidence>
<comment type="caution">
    <text evidence="9">The sequence shown here is derived from an EMBL/GenBank/DDBJ whole genome shotgun (WGS) entry which is preliminary data.</text>
</comment>
<dbReference type="Pfam" id="PF00472">
    <property type="entry name" value="RF-1"/>
    <property type="match status" value="1"/>
</dbReference>
<dbReference type="Gene3D" id="3.30.160.20">
    <property type="match status" value="1"/>
</dbReference>
<evidence type="ECO:0000256" key="2">
    <source>
        <dbReference type="ARBA" id="ARBA00010835"/>
    </source>
</evidence>